<dbReference type="InterPro" id="IPR052702">
    <property type="entry name" value="MscS-like_channel"/>
</dbReference>
<feature type="domain" description="Mechanosensitive ion channel MscS C-terminal" evidence="13">
    <location>
        <begin position="1136"/>
        <end position="1219"/>
    </location>
</feature>
<evidence type="ECO:0000259" key="13">
    <source>
        <dbReference type="Pfam" id="PF21082"/>
    </source>
</evidence>
<gene>
    <name evidence="14" type="primary">mscM_1</name>
    <name evidence="14" type="ORF">Pla52n_27870</name>
</gene>
<dbReference type="Pfam" id="PF21082">
    <property type="entry name" value="MS_channel_3rd"/>
    <property type="match status" value="1"/>
</dbReference>
<dbReference type="OrthoDB" id="9809206at2"/>
<evidence type="ECO:0000259" key="12">
    <source>
        <dbReference type="Pfam" id="PF12795"/>
    </source>
</evidence>
<feature type="transmembrane region" description="Helical" evidence="9">
    <location>
        <begin position="820"/>
        <end position="841"/>
    </location>
</feature>
<dbReference type="InterPro" id="IPR006685">
    <property type="entry name" value="MscS_channel_2nd"/>
</dbReference>
<feature type="transmembrane region" description="Helical" evidence="9">
    <location>
        <begin position="974"/>
        <end position="993"/>
    </location>
</feature>
<comment type="similarity">
    <text evidence="2">Belongs to the MscS (TC 1.A.23) family.</text>
</comment>
<proteinExistence type="inferred from homology"/>
<evidence type="ECO:0000256" key="6">
    <source>
        <dbReference type="ARBA" id="ARBA00023136"/>
    </source>
</evidence>
<feature type="coiled-coil region" evidence="7">
    <location>
        <begin position="157"/>
        <end position="241"/>
    </location>
</feature>
<dbReference type="EMBL" id="SJPN01000003">
    <property type="protein sequence ID" value="TWU04744.1"/>
    <property type="molecule type" value="Genomic_DNA"/>
</dbReference>
<evidence type="ECO:0000313" key="15">
    <source>
        <dbReference type="Proteomes" id="UP000320176"/>
    </source>
</evidence>
<dbReference type="InterPro" id="IPR025692">
    <property type="entry name" value="MscS_IM_dom1"/>
</dbReference>
<comment type="subcellular location">
    <subcellularLocation>
        <location evidence="1">Cell membrane</location>
        <topology evidence="1">Multi-pass membrane protein</topology>
    </subcellularLocation>
</comment>
<feature type="transmembrane region" description="Helical" evidence="9">
    <location>
        <begin position="790"/>
        <end position="814"/>
    </location>
</feature>
<evidence type="ECO:0000256" key="1">
    <source>
        <dbReference type="ARBA" id="ARBA00004651"/>
    </source>
</evidence>
<name>A0A5C6B2T1_9BACT</name>
<evidence type="ECO:0000313" key="14">
    <source>
        <dbReference type="EMBL" id="TWU04744.1"/>
    </source>
</evidence>
<feature type="transmembrane region" description="Helical" evidence="9">
    <location>
        <begin position="722"/>
        <end position="740"/>
    </location>
</feature>
<dbReference type="AlphaFoldDB" id="A0A5C6B2T1"/>
<sequence>MEIRKRGRRPQLNMEKLASQTTNCIIAWILLLPTVGVAQTLEGPYIQRNPFNASPGAPAAVVNNDAGTPVVAQQAPLQPEPIAPQHNDPTNAPANLAASAPASLLADVIAKPDAAATSPPINPVTTSPAISAEQIESSLAELEQSSNLTPENKTLAIENYKAAIKNLQTAADSEARLKVLTEESVTVQQRAEQLKQQRLEINEKRAAVEQGLTLQELEQRLPAAELQLSAQKKARQDAESELQARSPRRKEIRTRMATILEKVIDAKTQLRALESAESNPVNASMSARLLTRRSSLEKELPALEAELAKYDAEESADLIRLKTDLAAANVAFTEKYITLLREQIHSAREAAAEESVRMARWEVIGAAPALKVYAEENQELAEKTKALTESLASTQAELNSASELHEKLMRQFSQTRKKVDSVGLSSSVGALLRKQRTTLPDVAKRRIAVADRQKLLNDTQYQSFEYEESYQELGQMDDVIQEIIHQSQPLVGHDPVVFESAARDLMARKREYLESLIRSNGQYFDMLIELDTTEQQVIKLAAEYENYIDERVLWIRSGTPLSAGIAFQASDTWMLKPAMWMNVARHLAADAIDHFFTWLVCLSTVVLLLVRGRSQRRQIESIGVTATKVNCKAIGPTWRAMFLTTVVSAAWPLLCVFIGWRLSINAGDSEFCLAVSQGFWAVGVLWVAFEWMRQACRTKGLADAHFRWPTAVTRTLRREIHVLTYLALPIIFVTAILSSSDGIHERGDMQRLMFILGMGLACYTTYRLLRPHGLLREYLAGHAGGWIDRVKYLIPFVGMSVPLSLGVLAANGYYFTAQTLFWRLFATALFVASMIVLRAVFFRMLMLRRRYLSIEQAKMRASGASGAGEGVTPTQAVAGIVTGDAQADISAHSMQSQRLVSTGMLAVALVGLWMIWVQVLPALSMLDHFPLWGQSSAAQVASSDSPSLMTPMNPTGESAEPTQANTDAPLSDPVTLSDLALAILIAVVTFVLFRNGPGLLEISLLQQLPVDASVRYAITTLVSYAIVLIGIIAACSTIGLQWSQIQWLATALTFGLAFGLQEMFANFVAGLIILLERPIRVGDIVTVDDVTGVVSRIRIRATSITNWDRKEYVVPNKEFITGRLLNWTLSDKVNRVVIEVGLAYGSDTETARELLLQAADNHPMVLKDPAPVATFEGFGDNSLNLVLRSFLPSLENRLQVIHELHTTIDQAFRKAGLEIAFPQRDLHIRTVPNSVGIALDPESILGLPLGRDAENRDAA</sequence>
<keyword evidence="4 9" id="KW-0812">Transmembrane</keyword>
<comment type="caution">
    <text evidence="14">The sequence shown here is derived from an EMBL/GenBank/DDBJ whole genome shotgun (WGS) entry which is preliminary data.</text>
</comment>
<feature type="transmembrane region" description="Helical" evidence="9">
    <location>
        <begin position="640"/>
        <end position="659"/>
    </location>
</feature>
<evidence type="ECO:0000256" key="5">
    <source>
        <dbReference type="ARBA" id="ARBA00022989"/>
    </source>
</evidence>
<keyword evidence="7" id="KW-0175">Coiled coil</keyword>
<dbReference type="PANTHER" id="PTHR30347:SF1">
    <property type="entry name" value="MECHANOSENSITIVE CHANNEL MSCK"/>
    <property type="match status" value="1"/>
</dbReference>
<feature type="transmembrane region" description="Helical" evidence="9">
    <location>
        <begin position="671"/>
        <end position="689"/>
    </location>
</feature>
<dbReference type="InterPro" id="IPR023408">
    <property type="entry name" value="MscS_beta-dom_sf"/>
</dbReference>
<feature type="domain" description="Mechanosensitive ion channel inner membrane" evidence="11">
    <location>
        <begin position="597"/>
        <end position="932"/>
    </location>
</feature>
<evidence type="ECO:0000256" key="9">
    <source>
        <dbReference type="SAM" id="Phobius"/>
    </source>
</evidence>
<protein>
    <submittedName>
        <fullName evidence="14">Miniconductance mechanosensitive channel MscM</fullName>
    </submittedName>
</protein>
<dbReference type="Gene3D" id="1.10.287.1260">
    <property type="match status" value="1"/>
</dbReference>
<feature type="transmembrane region" description="Helical" evidence="9">
    <location>
        <begin position="1014"/>
        <end position="1039"/>
    </location>
</feature>
<evidence type="ECO:0000259" key="10">
    <source>
        <dbReference type="Pfam" id="PF00924"/>
    </source>
</evidence>
<dbReference type="SUPFAM" id="SSF82689">
    <property type="entry name" value="Mechanosensitive channel protein MscS (YggB), C-terminal domain"/>
    <property type="match status" value="1"/>
</dbReference>
<dbReference type="Gene3D" id="2.30.30.60">
    <property type="match status" value="1"/>
</dbReference>
<organism evidence="14 15">
    <name type="scientific">Stieleria varia</name>
    <dbReference type="NCBI Taxonomy" id="2528005"/>
    <lineage>
        <taxon>Bacteria</taxon>
        <taxon>Pseudomonadati</taxon>
        <taxon>Planctomycetota</taxon>
        <taxon>Planctomycetia</taxon>
        <taxon>Pirellulales</taxon>
        <taxon>Pirellulaceae</taxon>
        <taxon>Stieleria</taxon>
    </lineage>
</organism>
<keyword evidence="6 9" id="KW-0472">Membrane</keyword>
<dbReference type="Gene3D" id="3.30.70.100">
    <property type="match status" value="1"/>
</dbReference>
<evidence type="ECO:0000256" key="4">
    <source>
        <dbReference type="ARBA" id="ARBA00022692"/>
    </source>
</evidence>
<feature type="domain" description="Mechanosensitive ion channel MscS" evidence="10">
    <location>
        <begin position="1063"/>
        <end position="1128"/>
    </location>
</feature>
<feature type="transmembrane region" description="Helical" evidence="9">
    <location>
        <begin position="899"/>
        <end position="919"/>
    </location>
</feature>
<reference evidence="14 15" key="1">
    <citation type="submission" date="2019-02" db="EMBL/GenBank/DDBJ databases">
        <title>Deep-cultivation of Planctomycetes and their phenomic and genomic characterization uncovers novel biology.</title>
        <authorList>
            <person name="Wiegand S."/>
            <person name="Jogler M."/>
            <person name="Boedeker C."/>
            <person name="Pinto D."/>
            <person name="Vollmers J."/>
            <person name="Rivas-Marin E."/>
            <person name="Kohn T."/>
            <person name="Peeters S.H."/>
            <person name="Heuer A."/>
            <person name="Rast P."/>
            <person name="Oberbeckmann S."/>
            <person name="Bunk B."/>
            <person name="Jeske O."/>
            <person name="Meyerdierks A."/>
            <person name="Storesund J.E."/>
            <person name="Kallscheuer N."/>
            <person name="Luecker S."/>
            <person name="Lage O.M."/>
            <person name="Pohl T."/>
            <person name="Merkel B.J."/>
            <person name="Hornburger P."/>
            <person name="Mueller R.-W."/>
            <person name="Bruemmer F."/>
            <person name="Labrenz M."/>
            <person name="Spormann A.M."/>
            <person name="Op Den Camp H."/>
            <person name="Overmann J."/>
            <person name="Amann R."/>
            <person name="Jetten M.S.M."/>
            <person name="Mascher T."/>
            <person name="Medema M.H."/>
            <person name="Devos D.P."/>
            <person name="Kaster A.-K."/>
            <person name="Ovreas L."/>
            <person name="Rohde M."/>
            <person name="Galperin M.Y."/>
            <person name="Jogler C."/>
        </authorList>
    </citation>
    <scope>NUCLEOTIDE SEQUENCE [LARGE SCALE GENOMIC DNA]</scope>
    <source>
        <strain evidence="14 15">Pla52n</strain>
    </source>
</reference>
<dbReference type="Proteomes" id="UP000320176">
    <property type="component" value="Unassembled WGS sequence"/>
</dbReference>
<dbReference type="InterPro" id="IPR010920">
    <property type="entry name" value="LSM_dom_sf"/>
</dbReference>
<feature type="region of interest" description="Disordered" evidence="8">
    <location>
        <begin position="942"/>
        <end position="967"/>
    </location>
</feature>
<dbReference type="InterPro" id="IPR011014">
    <property type="entry name" value="MscS_channel_TM-2"/>
</dbReference>
<keyword evidence="3" id="KW-1003">Cell membrane</keyword>
<evidence type="ECO:0000256" key="3">
    <source>
        <dbReference type="ARBA" id="ARBA00022475"/>
    </source>
</evidence>
<feature type="coiled-coil region" evidence="7">
    <location>
        <begin position="370"/>
        <end position="411"/>
    </location>
</feature>
<feature type="transmembrane region" description="Helical" evidence="9">
    <location>
        <begin position="1045"/>
        <end position="1075"/>
    </location>
</feature>
<evidence type="ECO:0000256" key="7">
    <source>
        <dbReference type="SAM" id="Coils"/>
    </source>
</evidence>
<dbReference type="Pfam" id="PF12795">
    <property type="entry name" value="MscS_porin"/>
    <property type="match status" value="1"/>
</dbReference>
<feature type="transmembrane region" description="Helical" evidence="9">
    <location>
        <begin position="591"/>
        <end position="610"/>
    </location>
</feature>
<feature type="transmembrane region" description="Helical" evidence="9">
    <location>
        <begin position="752"/>
        <end position="769"/>
    </location>
</feature>
<evidence type="ECO:0000256" key="2">
    <source>
        <dbReference type="ARBA" id="ARBA00008017"/>
    </source>
</evidence>
<accession>A0A5C6B2T1</accession>
<dbReference type="Pfam" id="PF12794">
    <property type="entry name" value="MscS_TM"/>
    <property type="match status" value="1"/>
</dbReference>
<dbReference type="SUPFAM" id="SSF82861">
    <property type="entry name" value="Mechanosensitive channel protein MscS (YggB), transmembrane region"/>
    <property type="match status" value="1"/>
</dbReference>
<dbReference type="InterPro" id="IPR011066">
    <property type="entry name" value="MscS_channel_C_sf"/>
</dbReference>
<keyword evidence="5 9" id="KW-1133">Transmembrane helix</keyword>
<evidence type="ECO:0000259" key="11">
    <source>
        <dbReference type="Pfam" id="PF12794"/>
    </source>
</evidence>
<dbReference type="SUPFAM" id="SSF50182">
    <property type="entry name" value="Sm-like ribonucleoproteins"/>
    <property type="match status" value="1"/>
</dbReference>
<dbReference type="Pfam" id="PF00924">
    <property type="entry name" value="MS_channel_2nd"/>
    <property type="match status" value="1"/>
</dbReference>
<dbReference type="GO" id="GO:0005886">
    <property type="term" value="C:plasma membrane"/>
    <property type="evidence" value="ECO:0007669"/>
    <property type="project" value="UniProtKB-SubCell"/>
</dbReference>
<dbReference type="InterPro" id="IPR049278">
    <property type="entry name" value="MS_channel_C"/>
</dbReference>
<feature type="compositionally biased region" description="Polar residues" evidence="8">
    <location>
        <begin position="948"/>
        <end position="967"/>
    </location>
</feature>
<dbReference type="PANTHER" id="PTHR30347">
    <property type="entry name" value="POTASSIUM CHANNEL RELATED"/>
    <property type="match status" value="1"/>
</dbReference>
<keyword evidence="15" id="KW-1185">Reference proteome</keyword>
<dbReference type="GO" id="GO:0008381">
    <property type="term" value="F:mechanosensitive monoatomic ion channel activity"/>
    <property type="evidence" value="ECO:0007669"/>
    <property type="project" value="UniProtKB-ARBA"/>
</dbReference>
<feature type="coiled-coil region" evidence="7">
    <location>
        <begin position="286"/>
        <end position="313"/>
    </location>
</feature>
<evidence type="ECO:0000256" key="8">
    <source>
        <dbReference type="SAM" id="MobiDB-lite"/>
    </source>
</evidence>
<feature type="domain" description="Mechanosensitive ion channel MscS porin" evidence="12">
    <location>
        <begin position="139"/>
        <end position="368"/>
    </location>
</feature>
<dbReference type="InterPro" id="IPR024393">
    <property type="entry name" value="MscS_porin"/>
</dbReference>